<proteinExistence type="predicted"/>
<keyword evidence="2" id="KW-1185">Reference proteome</keyword>
<dbReference type="EMBL" id="CP036261">
    <property type="protein sequence ID" value="QDS88355.1"/>
    <property type="molecule type" value="Genomic_DNA"/>
</dbReference>
<evidence type="ECO:0000313" key="2">
    <source>
        <dbReference type="Proteomes" id="UP000319557"/>
    </source>
</evidence>
<evidence type="ECO:0000313" key="1">
    <source>
        <dbReference type="EMBL" id="QDS88355.1"/>
    </source>
</evidence>
<sequence>MTRSQQNAMADHDSSGRSLALVSCLIDGIDHHLLPFGIYLIDGIDSHLPAPRRGSGIQPQRSAWNATPLFIPPRLI</sequence>
<organism evidence="1 2">
    <name type="scientific">Rosistilla ulvae</name>
    <dbReference type="NCBI Taxonomy" id="1930277"/>
    <lineage>
        <taxon>Bacteria</taxon>
        <taxon>Pseudomonadati</taxon>
        <taxon>Planctomycetota</taxon>
        <taxon>Planctomycetia</taxon>
        <taxon>Pirellulales</taxon>
        <taxon>Pirellulaceae</taxon>
        <taxon>Rosistilla</taxon>
    </lineage>
</organism>
<dbReference type="Proteomes" id="UP000319557">
    <property type="component" value="Chromosome"/>
</dbReference>
<dbReference type="AlphaFoldDB" id="A0A517M0E8"/>
<protein>
    <submittedName>
        <fullName evidence="1">Uncharacterized protein</fullName>
    </submittedName>
</protein>
<reference evidence="1 2" key="1">
    <citation type="submission" date="2019-02" db="EMBL/GenBank/DDBJ databases">
        <title>Deep-cultivation of Planctomycetes and their phenomic and genomic characterization uncovers novel biology.</title>
        <authorList>
            <person name="Wiegand S."/>
            <person name="Jogler M."/>
            <person name="Boedeker C."/>
            <person name="Pinto D."/>
            <person name="Vollmers J."/>
            <person name="Rivas-Marin E."/>
            <person name="Kohn T."/>
            <person name="Peeters S.H."/>
            <person name="Heuer A."/>
            <person name="Rast P."/>
            <person name="Oberbeckmann S."/>
            <person name="Bunk B."/>
            <person name="Jeske O."/>
            <person name="Meyerdierks A."/>
            <person name="Storesund J.E."/>
            <person name="Kallscheuer N."/>
            <person name="Luecker S."/>
            <person name="Lage O.M."/>
            <person name="Pohl T."/>
            <person name="Merkel B.J."/>
            <person name="Hornburger P."/>
            <person name="Mueller R.-W."/>
            <person name="Bruemmer F."/>
            <person name="Labrenz M."/>
            <person name="Spormann A.M."/>
            <person name="Op den Camp H."/>
            <person name="Overmann J."/>
            <person name="Amann R."/>
            <person name="Jetten M.S.M."/>
            <person name="Mascher T."/>
            <person name="Medema M.H."/>
            <person name="Devos D.P."/>
            <person name="Kaster A.-K."/>
            <person name="Ovreas L."/>
            <person name="Rohde M."/>
            <person name="Galperin M.Y."/>
            <person name="Jogler C."/>
        </authorList>
    </citation>
    <scope>NUCLEOTIDE SEQUENCE [LARGE SCALE GENOMIC DNA]</scope>
    <source>
        <strain evidence="1 2">EC9</strain>
    </source>
</reference>
<name>A0A517M0E8_9BACT</name>
<accession>A0A517M0E8</accession>
<gene>
    <name evidence="1" type="ORF">EC9_25450</name>
</gene>
<dbReference type="KEGG" id="ruv:EC9_25450"/>